<accession>A0A0E9XT12</accession>
<protein>
    <submittedName>
        <fullName evidence="1">Uncharacterized protein</fullName>
    </submittedName>
</protein>
<reference evidence="1" key="1">
    <citation type="submission" date="2014-11" db="EMBL/GenBank/DDBJ databases">
        <authorList>
            <person name="Amaro Gonzalez C."/>
        </authorList>
    </citation>
    <scope>NUCLEOTIDE SEQUENCE</scope>
</reference>
<organism evidence="1">
    <name type="scientific">Anguilla anguilla</name>
    <name type="common">European freshwater eel</name>
    <name type="synonym">Muraena anguilla</name>
    <dbReference type="NCBI Taxonomy" id="7936"/>
    <lineage>
        <taxon>Eukaryota</taxon>
        <taxon>Metazoa</taxon>
        <taxon>Chordata</taxon>
        <taxon>Craniata</taxon>
        <taxon>Vertebrata</taxon>
        <taxon>Euteleostomi</taxon>
        <taxon>Actinopterygii</taxon>
        <taxon>Neopterygii</taxon>
        <taxon>Teleostei</taxon>
        <taxon>Anguilliformes</taxon>
        <taxon>Anguillidae</taxon>
        <taxon>Anguilla</taxon>
    </lineage>
</organism>
<evidence type="ECO:0000313" key="1">
    <source>
        <dbReference type="EMBL" id="JAI05785.1"/>
    </source>
</evidence>
<name>A0A0E9XT12_ANGAN</name>
<proteinExistence type="predicted"/>
<sequence length="52" mass="6254">MIIRPLYMLFHIRKANKLHSITLFFNNNLVRYLPTYLLVHEYNTATDSTPRC</sequence>
<dbReference type="AlphaFoldDB" id="A0A0E9XT12"/>
<reference evidence="1" key="2">
    <citation type="journal article" date="2015" name="Fish Shellfish Immunol.">
        <title>Early steps in the European eel (Anguilla anguilla)-Vibrio vulnificus interaction in the gills: Role of the RtxA13 toxin.</title>
        <authorList>
            <person name="Callol A."/>
            <person name="Pajuelo D."/>
            <person name="Ebbesson L."/>
            <person name="Teles M."/>
            <person name="MacKenzie S."/>
            <person name="Amaro C."/>
        </authorList>
    </citation>
    <scope>NUCLEOTIDE SEQUENCE</scope>
</reference>
<dbReference type="EMBL" id="GBXM01002793">
    <property type="protein sequence ID" value="JAI05785.1"/>
    <property type="molecule type" value="Transcribed_RNA"/>
</dbReference>